<dbReference type="EMBL" id="BSDZ01000033">
    <property type="protein sequence ID" value="GLI66532.1"/>
    <property type="molecule type" value="Genomic_DNA"/>
</dbReference>
<dbReference type="InterPro" id="IPR018607">
    <property type="entry name" value="Ctf8"/>
</dbReference>
<sequence>IYIYYLNRKRRETCSGVMIIPIKCSGSTVIEWVLVELQGRIENLSEEQTSEIGVLLSKEPDGKVLQLTIGYHQLEGKRVPLKKPLAVLNKCERLSHAGDASTSYEVVGVIRNQYLFKTRPRALISKPGGR</sequence>
<evidence type="ECO:0000313" key="2">
    <source>
        <dbReference type="Proteomes" id="UP001165090"/>
    </source>
</evidence>
<comment type="caution">
    <text evidence="1">The sequence shown here is derived from an EMBL/GenBank/DDBJ whole genome shotgun (WGS) entry which is preliminary data.</text>
</comment>
<feature type="non-terminal residue" evidence="1">
    <location>
        <position position="1"/>
    </location>
</feature>
<gene>
    <name evidence="1" type="ORF">VaNZ11_010408</name>
</gene>
<dbReference type="Proteomes" id="UP001165090">
    <property type="component" value="Unassembled WGS sequence"/>
</dbReference>
<protein>
    <recommendedName>
        <fullName evidence="3">Chromosome transmission fidelity protein 8</fullName>
    </recommendedName>
</protein>
<name>A0ABQ5SAZ9_9CHLO</name>
<evidence type="ECO:0000313" key="1">
    <source>
        <dbReference type="EMBL" id="GLI66532.1"/>
    </source>
</evidence>
<organism evidence="1 2">
    <name type="scientific">Volvox africanus</name>
    <dbReference type="NCBI Taxonomy" id="51714"/>
    <lineage>
        <taxon>Eukaryota</taxon>
        <taxon>Viridiplantae</taxon>
        <taxon>Chlorophyta</taxon>
        <taxon>core chlorophytes</taxon>
        <taxon>Chlorophyceae</taxon>
        <taxon>CS clade</taxon>
        <taxon>Chlamydomonadales</taxon>
        <taxon>Volvocaceae</taxon>
        <taxon>Volvox</taxon>
    </lineage>
</organism>
<dbReference type="PANTHER" id="PTHR47475">
    <property type="entry name" value="CHROMOSOME TRANSMISSION FIDELITY PROTEIN 8"/>
    <property type="match status" value="1"/>
</dbReference>
<proteinExistence type="predicted"/>
<dbReference type="PANTHER" id="PTHR47475:SF2">
    <property type="entry name" value="CHROMOSOME TRANSMISSION FIDELITY PROTEIN 8"/>
    <property type="match status" value="1"/>
</dbReference>
<evidence type="ECO:0008006" key="3">
    <source>
        <dbReference type="Google" id="ProtNLM"/>
    </source>
</evidence>
<reference evidence="1 2" key="1">
    <citation type="journal article" date="2023" name="IScience">
        <title>Expanded male sex-determining region conserved during the evolution of homothallism in the green alga Volvox.</title>
        <authorList>
            <person name="Yamamoto K."/>
            <person name="Matsuzaki R."/>
            <person name="Mahakham W."/>
            <person name="Heman W."/>
            <person name="Sekimoto H."/>
            <person name="Kawachi M."/>
            <person name="Minakuchi Y."/>
            <person name="Toyoda A."/>
            <person name="Nozaki H."/>
        </authorList>
    </citation>
    <scope>NUCLEOTIDE SEQUENCE [LARGE SCALE GENOMIC DNA]</scope>
    <source>
        <strain evidence="1 2">NIES-4468</strain>
    </source>
</reference>
<accession>A0ABQ5SAZ9</accession>
<dbReference type="Pfam" id="PF09696">
    <property type="entry name" value="Ctf8"/>
    <property type="match status" value="1"/>
</dbReference>
<keyword evidence="2" id="KW-1185">Reference proteome</keyword>